<organism evidence="1 2">
    <name type="scientific">Fructilactobacillus florum DSM 22689 = JCM 16035</name>
    <dbReference type="NCBI Taxonomy" id="1423745"/>
    <lineage>
        <taxon>Bacteria</taxon>
        <taxon>Bacillati</taxon>
        <taxon>Bacillota</taxon>
        <taxon>Bacilli</taxon>
        <taxon>Lactobacillales</taxon>
        <taxon>Lactobacillaceae</taxon>
        <taxon>Fructilactobacillus</taxon>
    </lineage>
</organism>
<dbReference type="STRING" id="1423745.GCA_001311215_01877"/>
<protein>
    <submittedName>
        <fullName evidence="1">Uncharacterized protein</fullName>
    </submittedName>
</protein>
<dbReference type="EMBL" id="AYZI01000033">
    <property type="protein sequence ID" value="KRM88944.1"/>
    <property type="molecule type" value="Genomic_DNA"/>
</dbReference>
<comment type="caution">
    <text evidence="1">The sequence shown here is derived from an EMBL/GenBank/DDBJ whole genome shotgun (WGS) entry which is preliminary data.</text>
</comment>
<dbReference type="RefSeq" id="WP_054691047.1">
    <property type="nucleotide sequence ID" value="NZ_BBAK01000013.1"/>
</dbReference>
<gene>
    <name evidence="1" type="ORF">FC87_GL000716</name>
</gene>
<accession>A0A0R2CC89</accession>
<reference evidence="1 2" key="1">
    <citation type="journal article" date="2015" name="Genome Announc.">
        <title>Expanding the biotechnology potential of lactobacilli through comparative genomics of 213 strains and associated genera.</title>
        <authorList>
            <person name="Sun Z."/>
            <person name="Harris H.M."/>
            <person name="McCann A."/>
            <person name="Guo C."/>
            <person name="Argimon S."/>
            <person name="Zhang W."/>
            <person name="Yang X."/>
            <person name="Jeffery I.B."/>
            <person name="Cooney J.C."/>
            <person name="Kagawa T.F."/>
            <person name="Liu W."/>
            <person name="Song Y."/>
            <person name="Salvetti E."/>
            <person name="Wrobel A."/>
            <person name="Rasinkangas P."/>
            <person name="Parkhill J."/>
            <person name="Rea M.C."/>
            <person name="O'Sullivan O."/>
            <person name="Ritari J."/>
            <person name="Douillard F.P."/>
            <person name="Paul Ross R."/>
            <person name="Yang R."/>
            <person name="Briner A.E."/>
            <person name="Felis G.E."/>
            <person name="de Vos W.M."/>
            <person name="Barrangou R."/>
            <person name="Klaenhammer T.R."/>
            <person name="Caufield P.W."/>
            <person name="Cui Y."/>
            <person name="Zhang H."/>
            <person name="O'Toole P.W."/>
        </authorList>
    </citation>
    <scope>NUCLEOTIDE SEQUENCE [LARGE SCALE GENOMIC DNA]</scope>
    <source>
        <strain evidence="1 2">DSM 22689</strain>
    </source>
</reference>
<sequence>MITNRDEWYEAIHKLEEKYASENGKGRKLKSMIFVPDDDPLLKEVQRFSRKIIGDHEYPANFKAHERNSFNTHFYEAFDRNGELIASGDGLKELSEELKNKQIFKRKQTTYSIVSIISNHLGKYNGTFEWGKVVKLDSRAYDS</sequence>
<name>A0A0R2CC89_9LACO</name>
<evidence type="ECO:0000313" key="1">
    <source>
        <dbReference type="EMBL" id="KRM88944.1"/>
    </source>
</evidence>
<dbReference type="Proteomes" id="UP000051586">
    <property type="component" value="Unassembled WGS sequence"/>
</dbReference>
<evidence type="ECO:0000313" key="2">
    <source>
        <dbReference type="Proteomes" id="UP000051586"/>
    </source>
</evidence>
<proteinExistence type="predicted"/>
<dbReference type="AlphaFoldDB" id="A0A0R2CC89"/>
<dbReference type="PATRIC" id="fig|1423745.4.peg.758"/>